<dbReference type="OrthoDB" id="447025at2759"/>
<reference evidence="1" key="1">
    <citation type="submission" date="2025-08" db="UniProtKB">
        <authorList>
            <consortium name="Ensembl"/>
        </authorList>
    </citation>
    <scope>IDENTIFICATION</scope>
</reference>
<name>A0A8C4UWF8_FALTI</name>
<accession>A0A8C4UWF8</accession>
<proteinExistence type="predicted"/>
<protein>
    <submittedName>
        <fullName evidence="1">Uncharacterized protein</fullName>
    </submittedName>
</protein>
<dbReference type="AlphaFoldDB" id="A0A8C4UWF8"/>
<dbReference type="Ensembl" id="ENSFTIT00000018328.1">
    <property type="protein sequence ID" value="ENSFTIP00000017588.1"/>
    <property type="gene ID" value="ENSFTIG00000011650.1"/>
</dbReference>
<sequence>VRGGAARGAVAGRDVLPTASCPVPLACMPLTLWLVPEENWECIQQFCDQVNANIEG</sequence>
<evidence type="ECO:0000313" key="1">
    <source>
        <dbReference type="Ensembl" id="ENSFTIP00000017588.1"/>
    </source>
</evidence>
<dbReference type="Proteomes" id="UP000694562">
    <property type="component" value="Unplaced"/>
</dbReference>
<organism evidence="1 2">
    <name type="scientific">Falco tinnunculus</name>
    <name type="common">Common kestrel</name>
    <dbReference type="NCBI Taxonomy" id="100819"/>
    <lineage>
        <taxon>Eukaryota</taxon>
        <taxon>Metazoa</taxon>
        <taxon>Chordata</taxon>
        <taxon>Craniata</taxon>
        <taxon>Vertebrata</taxon>
        <taxon>Euteleostomi</taxon>
        <taxon>Archelosauria</taxon>
        <taxon>Archosauria</taxon>
        <taxon>Dinosauria</taxon>
        <taxon>Saurischia</taxon>
        <taxon>Theropoda</taxon>
        <taxon>Coelurosauria</taxon>
        <taxon>Aves</taxon>
        <taxon>Neognathae</taxon>
        <taxon>Neoaves</taxon>
        <taxon>Telluraves</taxon>
        <taxon>Australaves</taxon>
        <taxon>Falconiformes</taxon>
        <taxon>Falconidae</taxon>
        <taxon>Falco</taxon>
    </lineage>
</organism>
<keyword evidence="2" id="KW-1185">Reference proteome</keyword>
<reference evidence="1" key="2">
    <citation type="submission" date="2025-09" db="UniProtKB">
        <authorList>
            <consortium name="Ensembl"/>
        </authorList>
    </citation>
    <scope>IDENTIFICATION</scope>
</reference>
<evidence type="ECO:0000313" key="2">
    <source>
        <dbReference type="Proteomes" id="UP000694562"/>
    </source>
</evidence>